<dbReference type="Gene3D" id="1.10.168.10">
    <property type="entry name" value="Phosducin, domain 2"/>
    <property type="match status" value="1"/>
</dbReference>
<evidence type="ECO:0000259" key="3">
    <source>
        <dbReference type="Pfam" id="PF02114"/>
    </source>
</evidence>
<dbReference type="Proteomes" id="UP001066276">
    <property type="component" value="Chromosome 6"/>
</dbReference>
<evidence type="ECO:0000313" key="4">
    <source>
        <dbReference type="EMBL" id="KAJ1144241.1"/>
    </source>
</evidence>
<dbReference type="InterPro" id="IPR051499">
    <property type="entry name" value="Phosducin-like_reg"/>
</dbReference>
<accession>A0AAV7QUT3</accession>
<dbReference type="GO" id="GO:0005737">
    <property type="term" value="C:cytoplasm"/>
    <property type="evidence" value="ECO:0007669"/>
    <property type="project" value="TreeGrafter"/>
</dbReference>
<dbReference type="PANTHER" id="PTHR46052:SF4">
    <property type="entry name" value="PHOSDUCIN-LIKE PROTEIN"/>
    <property type="match status" value="1"/>
</dbReference>
<dbReference type="InterPro" id="IPR023196">
    <property type="entry name" value="Phosducin_N_dom_sf"/>
</dbReference>
<name>A0AAV7QUT3_PLEWA</name>
<evidence type="ECO:0000313" key="5">
    <source>
        <dbReference type="Proteomes" id="UP001066276"/>
    </source>
</evidence>
<dbReference type="GO" id="GO:1902605">
    <property type="term" value="P:heterotrimeric G-protein complex assembly"/>
    <property type="evidence" value="ECO:0007669"/>
    <property type="project" value="TreeGrafter"/>
</dbReference>
<comment type="caution">
    <text evidence="4">The sequence shown here is derived from an EMBL/GenBank/DDBJ whole genome shotgun (WGS) entry which is preliminary data.</text>
</comment>
<dbReference type="SUPFAM" id="SSF52833">
    <property type="entry name" value="Thioredoxin-like"/>
    <property type="match status" value="1"/>
</dbReference>
<gene>
    <name evidence="4" type="ORF">NDU88_010542</name>
</gene>
<reference evidence="4" key="1">
    <citation type="journal article" date="2022" name="bioRxiv">
        <title>Sequencing and chromosome-scale assembly of the giantPleurodeles waltlgenome.</title>
        <authorList>
            <person name="Brown T."/>
            <person name="Elewa A."/>
            <person name="Iarovenko S."/>
            <person name="Subramanian E."/>
            <person name="Araus A.J."/>
            <person name="Petzold A."/>
            <person name="Susuki M."/>
            <person name="Suzuki K.-i.T."/>
            <person name="Hayashi T."/>
            <person name="Toyoda A."/>
            <person name="Oliveira C."/>
            <person name="Osipova E."/>
            <person name="Leigh N.D."/>
            <person name="Simon A."/>
            <person name="Yun M.H."/>
        </authorList>
    </citation>
    <scope>NUCLEOTIDE SEQUENCE</scope>
    <source>
        <strain evidence="4">20211129_DDA</strain>
        <tissue evidence="4">Liver</tissue>
    </source>
</reference>
<protein>
    <recommendedName>
        <fullName evidence="3">Phosducin domain-containing protein</fullName>
    </recommendedName>
</protein>
<sequence>MTTLDDKLLGEKALYYYSSSEDEDSKKEEDMGPRIQGQSSTELEPQISQDVMSINTGPKGVSNDWHGYKQLQTEQQAGLSQAMEQLIRSLSMTCCSHLYEEKDKHRQKDLQDQIVGKVSSQDSSNPSRPVDDEDFLQHYQLQRVKEMRRQQHSGPALCRSWTSLLQ</sequence>
<feature type="compositionally biased region" description="Polar residues" evidence="2">
    <location>
        <begin position="36"/>
        <end position="56"/>
    </location>
</feature>
<dbReference type="InterPro" id="IPR036249">
    <property type="entry name" value="Thioredoxin-like_sf"/>
</dbReference>
<dbReference type="InterPro" id="IPR024253">
    <property type="entry name" value="Phosducin_thioredoxin-like_dom"/>
</dbReference>
<evidence type="ECO:0000256" key="2">
    <source>
        <dbReference type="SAM" id="MobiDB-lite"/>
    </source>
</evidence>
<feature type="region of interest" description="Disordered" evidence="2">
    <location>
        <begin position="18"/>
        <end position="64"/>
    </location>
</feature>
<evidence type="ECO:0000256" key="1">
    <source>
        <dbReference type="ARBA" id="ARBA00009686"/>
    </source>
</evidence>
<keyword evidence="5" id="KW-1185">Reference proteome</keyword>
<proteinExistence type="inferred from homology"/>
<comment type="similarity">
    <text evidence="1">Belongs to the phosducin family.</text>
</comment>
<feature type="domain" description="Phosducin" evidence="3">
    <location>
        <begin position="38"/>
        <end position="156"/>
    </location>
</feature>
<dbReference type="EMBL" id="JANPWB010000010">
    <property type="protein sequence ID" value="KAJ1144241.1"/>
    <property type="molecule type" value="Genomic_DNA"/>
</dbReference>
<dbReference type="PANTHER" id="PTHR46052">
    <property type="entry name" value="PHOSDUCIN-LIKE PROTEIN"/>
    <property type="match status" value="1"/>
</dbReference>
<organism evidence="4 5">
    <name type="scientific">Pleurodeles waltl</name>
    <name type="common">Iberian ribbed newt</name>
    <dbReference type="NCBI Taxonomy" id="8319"/>
    <lineage>
        <taxon>Eukaryota</taxon>
        <taxon>Metazoa</taxon>
        <taxon>Chordata</taxon>
        <taxon>Craniata</taxon>
        <taxon>Vertebrata</taxon>
        <taxon>Euteleostomi</taxon>
        <taxon>Amphibia</taxon>
        <taxon>Batrachia</taxon>
        <taxon>Caudata</taxon>
        <taxon>Salamandroidea</taxon>
        <taxon>Salamandridae</taxon>
        <taxon>Pleurodelinae</taxon>
        <taxon>Pleurodeles</taxon>
    </lineage>
</organism>
<dbReference type="AlphaFoldDB" id="A0AAV7QUT3"/>
<dbReference type="Pfam" id="PF02114">
    <property type="entry name" value="Phosducin"/>
    <property type="match status" value="1"/>
</dbReference>